<dbReference type="Proteomes" id="UP000254794">
    <property type="component" value="Unassembled WGS sequence"/>
</dbReference>
<dbReference type="PROSITE" id="PS00061">
    <property type="entry name" value="ADH_SHORT"/>
    <property type="match status" value="1"/>
</dbReference>
<dbReference type="InterPro" id="IPR002347">
    <property type="entry name" value="SDR_fam"/>
</dbReference>
<gene>
    <name evidence="3" type="ORF">NCTC13316_02132</name>
</gene>
<dbReference type="InterPro" id="IPR036291">
    <property type="entry name" value="NAD(P)-bd_dom_sf"/>
</dbReference>
<dbReference type="Gene3D" id="3.40.50.720">
    <property type="entry name" value="NAD(P)-binding Rossmann-like Domain"/>
    <property type="match status" value="1"/>
</dbReference>
<dbReference type="RefSeq" id="WP_115331619.1">
    <property type="nucleotide sequence ID" value="NZ_CAAAHP010000002.1"/>
</dbReference>
<evidence type="ECO:0000256" key="2">
    <source>
        <dbReference type="ARBA" id="ARBA00023002"/>
    </source>
</evidence>
<comment type="similarity">
    <text evidence="1">Belongs to the short-chain dehydrogenases/reductases (SDR) family.</text>
</comment>
<organism evidence="3 4">
    <name type="scientific">Legionella busanensis</name>
    <dbReference type="NCBI Taxonomy" id="190655"/>
    <lineage>
        <taxon>Bacteria</taxon>
        <taxon>Pseudomonadati</taxon>
        <taxon>Pseudomonadota</taxon>
        <taxon>Gammaproteobacteria</taxon>
        <taxon>Legionellales</taxon>
        <taxon>Legionellaceae</taxon>
        <taxon>Legionella</taxon>
    </lineage>
</organism>
<protein>
    <submittedName>
        <fullName evidence="3">Oxidoreductase</fullName>
        <ecNumber evidence="3">1.-.-.-</ecNumber>
    </submittedName>
</protein>
<keyword evidence="2 3" id="KW-0560">Oxidoreductase</keyword>
<evidence type="ECO:0000313" key="4">
    <source>
        <dbReference type="Proteomes" id="UP000254794"/>
    </source>
</evidence>
<dbReference type="PANTHER" id="PTHR42901">
    <property type="entry name" value="ALCOHOL DEHYDROGENASE"/>
    <property type="match status" value="1"/>
</dbReference>
<name>A0A378JMW6_9GAMM</name>
<dbReference type="OrthoDB" id="335726at2"/>
<dbReference type="AlphaFoldDB" id="A0A378JMW6"/>
<reference evidence="3 4" key="1">
    <citation type="submission" date="2018-06" db="EMBL/GenBank/DDBJ databases">
        <authorList>
            <consortium name="Pathogen Informatics"/>
            <person name="Doyle S."/>
        </authorList>
    </citation>
    <scope>NUCLEOTIDE SEQUENCE [LARGE SCALE GENOMIC DNA]</scope>
    <source>
        <strain evidence="3 4">NCTC13316</strain>
    </source>
</reference>
<dbReference type="PANTHER" id="PTHR42901:SF1">
    <property type="entry name" value="ALCOHOL DEHYDROGENASE"/>
    <property type="match status" value="1"/>
</dbReference>
<dbReference type="SUPFAM" id="SSF51735">
    <property type="entry name" value="NAD(P)-binding Rossmann-fold domains"/>
    <property type="match status" value="1"/>
</dbReference>
<dbReference type="EC" id="1.-.-.-" evidence="3"/>
<evidence type="ECO:0000313" key="3">
    <source>
        <dbReference type="EMBL" id="STX52028.1"/>
    </source>
</evidence>
<accession>A0A378JMW6</accession>
<evidence type="ECO:0000256" key="1">
    <source>
        <dbReference type="ARBA" id="ARBA00006484"/>
    </source>
</evidence>
<dbReference type="GO" id="GO:0016491">
    <property type="term" value="F:oxidoreductase activity"/>
    <property type="evidence" value="ECO:0007669"/>
    <property type="project" value="UniProtKB-KW"/>
</dbReference>
<sequence length="239" mass="27012">MKPITWVILGATSIIAEEFARLAGQHNHSLLLIGRDKQQLAIITADIQLRYHVSCSSITFDFTSSTDELIKILQKTKEELALFIAYSDMTDNQSLTSLGIKTLVATNITSTVQLIYAYLQKEQSEHRVIFLSSVAACRGRAKNSLYGASKAAIEVFLQGLQQTPNKNRHITIVRLGFIDTAQTFGMPGIFYASPPKKCALACWNASYANKPLIYHPHFWRYIMAIITRVPYFIYRKLKF</sequence>
<proteinExistence type="inferred from homology"/>
<dbReference type="InterPro" id="IPR020904">
    <property type="entry name" value="Sc_DH/Rdtase_CS"/>
</dbReference>
<keyword evidence="4" id="KW-1185">Reference proteome</keyword>
<dbReference type="Pfam" id="PF00106">
    <property type="entry name" value="adh_short"/>
    <property type="match status" value="1"/>
</dbReference>
<dbReference type="EMBL" id="UGOD01000001">
    <property type="protein sequence ID" value="STX52028.1"/>
    <property type="molecule type" value="Genomic_DNA"/>
</dbReference>